<dbReference type="KEGG" id="mlr:MELLADRAFT_116436"/>
<evidence type="ECO:0000313" key="3">
    <source>
        <dbReference type="EMBL" id="EGG06930.1"/>
    </source>
</evidence>
<evidence type="ECO:0000313" key="4">
    <source>
        <dbReference type="Proteomes" id="UP000001072"/>
    </source>
</evidence>
<dbReference type="InterPro" id="IPR037470">
    <property type="entry name" value="IVY1"/>
</dbReference>
<dbReference type="eggNOG" id="ENOG502QTA6">
    <property type="taxonomic scope" value="Eukaryota"/>
</dbReference>
<feature type="compositionally biased region" description="Acidic residues" evidence="2">
    <location>
        <begin position="271"/>
        <end position="281"/>
    </location>
</feature>
<sequence length="426" mass="47208">MSPAERLMAASGLHFMTANLEQVLSATFYKSFEIPLLDIYDHYRQQLAERQSTYEAEVSAKTKAIRETEIRNMKQNFSSSSSTRKGNPKQTRFIGRDLNSFRKGLKELQDQVESVEKVKQIYYLEVAGGEYEVWKSVADNISLIVKSEVEVYDRIASKATSDPTLELMITSIPDPFDTYNQDLIPNSSQAPEIYSILPPLSSILTPAQAIARKSLQDFTPASQTLEPNSSYQGSSVGDVLNHQLDSTTHWDHPINQPNELPPLPVVNYQSDDLEEEPEEEDRSNRYPSRSLFDTPPASPSLPHPPTLHSIESVPTINLIPQTQSFAPTPLRNMVLIDSNPEQETESVSNPTPDSNPNPEYSQDTIKCNLSTFKRASVLSGISLGGTSGIGNGNGNGNEESIMSQMPPLGIDSDSDLENSFGLDHQD</sequence>
<dbReference type="AlphaFoldDB" id="F4RL48"/>
<dbReference type="HOGENOM" id="CLU_644178_0_0_1"/>
<dbReference type="OrthoDB" id="5594612at2759"/>
<dbReference type="VEuPathDB" id="FungiDB:MELLADRAFT_116436"/>
<dbReference type="GO" id="GO:0042144">
    <property type="term" value="P:vacuole fusion, non-autophagic"/>
    <property type="evidence" value="ECO:0007669"/>
    <property type="project" value="InterPro"/>
</dbReference>
<reference evidence="4" key="1">
    <citation type="journal article" date="2011" name="Proc. Natl. Acad. Sci. U.S.A.">
        <title>Obligate biotrophy features unraveled by the genomic analysis of rust fungi.</title>
        <authorList>
            <person name="Duplessis S."/>
            <person name="Cuomo C.A."/>
            <person name="Lin Y.-C."/>
            <person name="Aerts A."/>
            <person name="Tisserant E."/>
            <person name="Veneault-Fourrey C."/>
            <person name="Joly D.L."/>
            <person name="Hacquard S."/>
            <person name="Amselem J."/>
            <person name="Cantarel B.L."/>
            <person name="Chiu R."/>
            <person name="Coutinho P.M."/>
            <person name="Feau N."/>
            <person name="Field M."/>
            <person name="Frey P."/>
            <person name="Gelhaye E."/>
            <person name="Goldberg J."/>
            <person name="Grabherr M.G."/>
            <person name="Kodira C.D."/>
            <person name="Kohler A."/>
            <person name="Kuees U."/>
            <person name="Lindquist E.A."/>
            <person name="Lucas S.M."/>
            <person name="Mago R."/>
            <person name="Mauceli E."/>
            <person name="Morin E."/>
            <person name="Murat C."/>
            <person name="Pangilinan J.L."/>
            <person name="Park R."/>
            <person name="Pearson M."/>
            <person name="Quesneville H."/>
            <person name="Rouhier N."/>
            <person name="Sakthikumar S."/>
            <person name="Salamov A.A."/>
            <person name="Schmutz J."/>
            <person name="Selles B."/>
            <person name="Shapiro H."/>
            <person name="Tanguay P."/>
            <person name="Tuskan G.A."/>
            <person name="Henrissat B."/>
            <person name="Van de Peer Y."/>
            <person name="Rouze P."/>
            <person name="Ellis J.G."/>
            <person name="Dodds P.N."/>
            <person name="Schein J.E."/>
            <person name="Zhong S."/>
            <person name="Hamelin R.C."/>
            <person name="Grigoriev I.V."/>
            <person name="Szabo L.J."/>
            <person name="Martin F."/>
        </authorList>
    </citation>
    <scope>NUCLEOTIDE SEQUENCE [LARGE SCALE GENOMIC DNA]</scope>
    <source>
        <strain evidence="4">98AG31 / pathotype 3-4-7</strain>
    </source>
</reference>
<feature type="compositionally biased region" description="Pro residues" evidence="2">
    <location>
        <begin position="296"/>
        <end position="305"/>
    </location>
</feature>
<name>F4RL48_MELLP</name>
<dbReference type="PANTHER" id="PTHR38407">
    <property type="entry name" value="PROTEIN IVY1"/>
    <property type="match status" value="1"/>
</dbReference>
<dbReference type="PANTHER" id="PTHR38407:SF1">
    <property type="entry name" value="PROTEIN IVY1"/>
    <property type="match status" value="1"/>
</dbReference>
<organism evidence="4">
    <name type="scientific">Melampsora larici-populina (strain 98AG31 / pathotype 3-4-7)</name>
    <name type="common">Poplar leaf rust fungus</name>
    <dbReference type="NCBI Taxonomy" id="747676"/>
    <lineage>
        <taxon>Eukaryota</taxon>
        <taxon>Fungi</taxon>
        <taxon>Dikarya</taxon>
        <taxon>Basidiomycota</taxon>
        <taxon>Pucciniomycotina</taxon>
        <taxon>Pucciniomycetes</taxon>
        <taxon>Pucciniales</taxon>
        <taxon>Melampsoraceae</taxon>
        <taxon>Melampsora</taxon>
    </lineage>
</organism>
<feature type="region of interest" description="Disordered" evidence="2">
    <location>
        <begin position="382"/>
        <end position="426"/>
    </location>
</feature>
<evidence type="ECO:0000256" key="1">
    <source>
        <dbReference type="SAM" id="Coils"/>
    </source>
</evidence>
<feature type="region of interest" description="Disordered" evidence="2">
    <location>
        <begin position="271"/>
        <end position="309"/>
    </location>
</feature>
<accession>F4RL48</accession>
<protein>
    <recommendedName>
        <fullName evidence="5">IMD domain-containing protein</fullName>
    </recommendedName>
</protein>
<dbReference type="STRING" id="747676.F4RL48"/>
<keyword evidence="1" id="KW-0175">Coiled coil</keyword>
<feature type="compositionally biased region" description="Gly residues" evidence="2">
    <location>
        <begin position="382"/>
        <end position="395"/>
    </location>
</feature>
<proteinExistence type="predicted"/>
<dbReference type="GO" id="GO:0005543">
    <property type="term" value="F:phospholipid binding"/>
    <property type="evidence" value="ECO:0007669"/>
    <property type="project" value="InterPro"/>
</dbReference>
<dbReference type="EMBL" id="GL883106">
    <property type="protein sequence ID" value="EGG06930.1"/>
    <property type="molecule type" value="Genomic_DNA"/>
</dbReference>
<dbReference type="Gene3D" id="1.20.1270.60">
    <property type="entry name" value="Arfaptin homology (AH) domain/BAR domain"/>
    <property type="match status" value="1"/>
</dbReference>
<evidence type="ECO:0008006" key="5">
    <source>
        <dbReference type="Google" id="ProtNLM"/>
    </source>
</evidence>
<dbReference type="InterPro" id="IPR027267">
    <property type="entry name" value="AH/BAR_dom_sf"/>
</dbReference>
<dbReference type="Proteomes" id="UP000001072">
    <property type="component" value="Unassembled WGS sequence"/>
</dbReference>
<gene>
    <name evidence="3" type="ORF">MELLADRAFT_116436</name>
</gene>
<dbReference type="GeneID" id="18925813"/>
<keyword evidence="4" id="KW-1185">Reference proteome</keyword>
<feature type="coiled-coil region" evidence="1">
    <location>
        <begin position="98"/>
        <end position="125"/>
    </location>
</feature>
<dbReference type="InParanoid" id="F4RL48"/>
<dbReference type="RefSeq" id="XP_007409890.1">
    <property type="nucleotide sequence ID" value="XM_007409828.1"/>
</dbReference>
<feature type="region of interest" description="Disordered" evidence="2">
    <location>
        <begin position="247"/>
        <end position="266"/>
    </location>
</feature>
<dbReference type="GO" id="GO:0000329">
    <property type="term" value="C:fungal-type vacuole membrane"/>
    <property type="evidence" value="ECO:0007669"/>
    <property type="project" value="InterPro"/>
</dbReference>
<feature type="region of interest" description="Disordered" evidence="2">
    <location>
        <begin position="340"/>
        <end position="363"/>
    </location>
</feature>
<evidence type="ECO:0000256" key="2">
    <source>
        <dbReference type="SAM" id="MobiDB-lite"/>
    </source>
</evidence>